<reference evidence="2" key="1">
    <citation type="submission" date="2014-11" db="EMBL/GenBank/DDBJ databases">
        <authorList>
            <person name="Amaro Gonzalez C."/>
        </authorList>
    </citation>
    <scope>NUCLEOTIDE SEQUENCE</scope>
</reference>
<sequence>MIYMPCSGINAEYLSLIFILSFFVVFLCPSPLCDGTRWPLLGSARGDFVL</sequence>
<keyword evidence="1" id="KW-1133">Transmembrane helix</keyword>
<dbReference type="EMBL" id="GBXM01053164">
    <property type="protein sequence ID" value="JAH55413.1"/>
    <property type="molecule type" value="Transcribed_RNA"/>
</dbReference>
<keyword evidence="1" id="KW-0472">Membrane</keyword>
<evidence type="ECO:0000313" key="2">
    <source>
        <dbReference type="EMBL" id="JAH55413.1"/>
    </source>
</evidence>
<reference evidence="2" key="2">
    <citation type="journal article" date="2015" name="Fish Shellfish Immunol.">
        <title>Early steps in the European eel (Anguilla anguilla)-Vibrio vulnificus interaction in the gills: Role of the RtxA13 toxin.</title>
        <authorList>
            <person name="Callol A."/>
            <person name="Pajuelo D."/>
            <person name="Ebbesson L."/>
            <person name="Teles M."/>
            <person name="MacKenzie S."/>
            <person name="Amaro C."/>
        </authorList>
    </citation>
    <scope>NUCLEOTIDE SEQUENCE</scope>
</reference>
<feature type="transmembrane region" description="Helical" evidence="1">
    <location>
        <begin position="12"/>
        <end position="32"/>
    </location>
</feature>
<proteinExistence type="predicted"/>
<evidence type="ECO:0000256" key="1">
    <source>
        <dbReference type="SAM" id="Phobius"/>
    </source>
</evidence>
<dbReference type="AlphaFoldDB" id="A0A0E9TRQ5"/>
<organism evidence="2">
    <name type="scientific">Anguilla anguilla</name>
    <name type="common">European freshwater eel</name>
    <name type="synonym">Muraena anguilla</name>
    <dbReference type="NCBI Taxonomy" id="7936"/>
    <lineage>
        <taxon>Eukaryota</taxon>
        <taxon>Metazoa</taxon>
        <taxon>Chordata</taxon>
        <taxon>Craniata</taxon>
        <taxon>Vertebrata</taxon>
        <taxon>Euteleostomi</taxon>
        <taxon>Actinopterygii</taxon>
        <taxon>Neopterygii</taxon>
        <taxon>Teleostei</taxon>
        <taxon>Anguilliformes</taxon>
        <taxon>Anguillidae</taxon>
        <taxon>Anguilla</taxon>
    </lineage>
</organism>
<keyword evidence="1" id="KW-0812">Transmembrane</keyword>
<protein>
    <submittedName>
        <fullName evidence="2">Uncharacterized protein</fullName>
    </submittedName>
</protein>
<accession>A0A0E9TRQ5</accession>
<name>A0A0E9TRQ5_ANGAN</name>